<evidence type="ECO:0000313" key="1">
    <source>
        <dbReference type="EMBL" id="QKF68322.1"/>
    </source>
</evidence>
<dbReference type="Proteomes" id="UP000503482">
    <property type="component" value="Chromosome"/>
</dbReference>
<proteinExistence type="predicted"/>
<organism evidence="1 2">
    <name type="scientific">Arcobacter venerupis</name>
    <dbReference type="NCBI Taxonomy" id="1054033"/>
    <lineage>
        <taxon>Bacteria</taxon>
        <taxon>Pseudomonadati</taxon>
        <taxon>Campylobacterota</taxon>
        <taxon>Epsilonproteobacteria</taxon>
        <taxon>Campylobacterales</taxon>
        <taxon>Arcobacteraceae</taxon>
        <taxon>Arcobacter</taxon>
    </lineage>
</organism>
<sequence>MGGFMKDFRYKNYKKILFEEKLSGPLKFCPYCRVIFNSTKYYEYTNDNKYKCLSCDKEDISHDTYASQQRNGQNYKINNRNDKKEINAFILKEILKLINEGFSQEQIYEITHFSRIRIAKIVNRDKTEKGIPHSKKTFFNNYLKIDLALIEKVCKNEFLKDEEKKLLITASLKFGCSFDFIAKVFHLSKREISTYKKKLSDDDLKELIRNKKQYQIQYIDNPSSIGYNISIKNLIVK</sequence>
<dbReference type="KEGG" id="avp:AVENP_2844"/>
<gene>
    <name evidence="1" type="ORF">AVENP_2844</name>
</gene>
<name>A0AAE7BDJ2_9BACT</name>
<reference evidence="1 2" key="1">
    <citation type="submission" date="2020-05" db="EMBL/GenBank/DDBJ databases">
        <title>Complete genome sequencing of Campylobacter and Arcobacter type strains.</title>
        <authorList>
            <person name="Miller W.G."/>
            <person name="Yee E."/>
        </authorList>
    </citation>
    <scope>NUCLEOTIDE SEQUENCE [LARGE SCALE GENOMIC DNA]</scope>
    <source>
        <strain evidence="1 2">LMG 26156</strain>
    </source>
</reference>
<dbReference type="AlphaFoldDB" id="A0AAE7BDJ2"/>
<keyword evidence="2" id="KW-1185">Reference proteome</keyword>
<evidence type="ECO:0000313" key="2">
    <source>
        <dbReference type="Proteomes" id="UP000503482"/>
    </source>
</evidence>
<accession>A0AAE7BDJ2</accession>
<dbReference type="EMBL" id="CP053840">
    <property type="protein sequence ID" value="QKF68322.1"/>
    <property type="molecule type" value="Genomic_DNA"/>
</dbReference>
<protein>
    <submittedName>
        <fullName evidence="1">Uncharacterized protein</fullName>
    </submittedName>
</protein>